<name>A0A8H3UXK8_VENIN</name>
<proteinExistence type="predicted"/>
<feature type="compositionally biased region" description="Polar residues" evidence="1">
    <location>
        <begin position="1"/>
        <end position="11"/>
    </location>
</feature>
<dbReference type="EMBL" id="WNWS01000157">
    <property type="protein sequence ID" value="KAE9977241.1"/>
    <property type="molecule type" value="Genomic_DNA"/>
</dbReference>
<gene>
    <name evidence="2" type="ORF">EG328_002136</name>
</gene>
<accession>A0A8H3UXK8</accession>
<sequence>MRGGSATTDMSASPLASGHADPTTDLVLDVEEDRAPPSDPEAIATPTHDIESDVPRIPSQLDPNPKTISVTYSRGAERHERTRRLLAKYGLSVEAQEWMPATSNPPTTVLRVEKQIRMRIRYTCHLCERLFGADRNCKTCNHKRCEECSQHPPKRSKNREETNKEISAKSNLAINTDVVTLRKREHEDVEAITRSCSRGKRQASEDAPIPVLQLLQHRCHKCDIAFEQRADFTGKGEDQLRPERVHRPPRLRIRWICDHCENTFTEGSKVCSECLHKRCLACRRIPPKKVKLDHEENNETIQDRVRVPGIG</sequence>
<organism evidence="2 3">
    <name type="scientific">Venturia inaequalis</name>
    <name type="common">Apple scab fungus</name>
    <dbReference type="NCBI Taxonomy" id="5025"/>
    <lineage>
        <taxon>Eukaryota</taxon>
        <taxon>Fungi</taxon>
        <taxon>Dikarya</taxon>
        <taxon>Ascomycota</taxon>
        <taxon>Pezizomycotina</taxon>
        <taxon>Dothideomycetes</taxon>
        <taxon>Pleosporomycetidae</taxon>
        <taxon>Venturiales</taxon>
        <taxon>Venturiaceae</taxon>
        <taxon>Venturia</taxon>
    </lineage>
</organism>
<evidence type="ECO:0000313" key="3">
    <source>
        <dbReference type="Proteomes" id="UP000447873"/>
    </source>
</evidence>
<evidence type="ECO:0000256" key="1">
    <source>
        <dbReference type="SAM" id="MobiDB-lite"/>
    </source>
</evidence>
<dbReference type="InterPro" id="IPR011011">
    <property type="entry name" value="Znf_FYVE_PHD"/>
</dbReference>
<dbReference type="AlphaFoldDB" id="A0A8H3UXK8"/>
<feature type="region of interest" description="Disordered" evidence="1">
    <location>
        <begin position="1"/>
        <end position="68"/>
    </location>
</feature>
<comment type="caution">
    <text evidence="2">The sequence shown here is derived from an EMBL/GenBank/DDBJ whole genome shotgun (WGS) entry which is preliminary data.</text>
</comment>
<protein>
    <submittedName>
        <fullName evidence="2">Uncharacterized protein</fullName>
    </submittedName>
</protein>
<dbReference type="Proteomes" id="UP000447873">
    <property type="component" value="Unassembled WGS sequence"/>
</dbReference>
<dbReference type="SUPFAM" id="SSF57903">
    <property type="entry name" value="FYVE/PHD zinc finger"/>
    <property type="match status" value="1"/>
</dbReference>
<evidence type="ECO:0000313" key="2">
    <source>
        <dbReference type="EMBL" id="KAE9977241.1"/>
    </source>
</evidence>
<reference evidence="2 3" key="1">
    <citation type="submission" date="2018-12" db="EMBL/GenBank/DDBJ databases">
        <title>Venturia inaequalis Genome Resource.</title>
        <authorList>
            <person name="Lichtner F.J."/>
        </authorList>
    </citation>
    <scope>NUCLEOTIDE SEQUENCE [LARGE SCALE GENOMIC DNA]</scope>
    <source>
        <strain evidence="2 3">120213</strain>
    </source>
</reference>